<feature type="repeat" description="ANK" evidence="3">
    <location>
        <begin position="1072"/>
        <end position="1104"/>
    </location>
</feature>
<dbReference type="InterPro" id="IPR036770">
    <property type="entry name" value="Ankyrin_rpt-contain_sf"/>
</dbReference>
<dbReference type="InterPro" id="IPR002110">
    <property type="entry name" value="Ankyrin_rpt"/>
</dbReference>
<dbReference type="Proteomes" id="UP000193719">
    <property type="component" value="Unassembled WGS sequence"/>
</dbReference>
<dbReference type="PRINTS" id="PR01415">
    <property type="entry name" value="ANKYRIN"/>
</dbReference>
<feature type="repeat" description="ANK" evidence="3">
    <location>
        <begin position="1315"/>
        <end position="1347"/>
    </location>
</feature>
<evidence type="ECO:0000313" key="4">
    <source>
        <dbReference type="EMBL" id="ORX46187.1"/>
    </source>
</evidence>
<dbReference type="PANTHER" id="PTHR24198">
    <property type="entry name" value="ANKYRIN REPEAT AND PROTEIN KINASE DOMAIN-CONTAINING PROTEIN"/>
    <property type="match status" value="1"/>
</dbReference>
<feature type="repeat" description="ANK" evidence="3">
    <location>
        <begin position="1212"/>
        <end position="1244"/>
    </location>
</feature>
<feature type="repeat" description="ANK" evidence="3">
    <location>
        <begin position="1137"/>
        <end position="1169"/>
    </location>
</feature>
<feature type="repeat" description="ANK" evidence="3">
    <location>
        <begin position="1037"/>
        <end position="1071"/>
    </location>
</feature>
<proteinExistence type="predicted"/>
<dbReference type="PROSITE" id="PS50297">
    <property type="entry name" value="ANK_REP_REGION"/>
    <property type="match status" value="8"/>
</dbReference>
<dbReference type="Pfam" id="PF13637">
    <property type="entry name" value="Ank_4"/>
    <property type="match status" value="1"/>
</dbReference>
<dbReference type="SUPFAM" id="SSF48403">
    <property type="entry name" value="Ankyrin repeat"/>
    <property type="match status" value="4"/>
</dbReference>
<protein>
    <submittedName>
        <fullName evidence="4">Ankyrin</fullName>
    </submittedName>
</protein>
<evidence type="ECO:0000313" key="5">
    <source>
        <dbReference type="Proteomes" id="UP000193719"/>
    </source>
</evidence>
<dbReference type="EMBL" id="MCFH01000036">
    <property type="protein sequence ID" value="ORX46187.1"/>
    <property type="molecule type" value="Genomic_DNA"/>
</dbReference>
<evidence type="ECO:0000256" key="2">
    <source>
        <dbReference type="ARBA" id="ARBA00023043"/>
    </source>
</evidence>
<feature type="repeat" description="ANK" evidence="3">
    <location>
        <begin position="1004"/>
        <end position="1036"/>
    </location>
</feature>
<gene>
    <name evidence="4" type="ORF">BCR36DRAFT_585327</name>
</gene>
<feature type="repeat" description="ANK" evidence="3">
    <location>
        <begin position="904"/>
        <end position="936"/>
    </location>
</feature>
<reference evidence="4 5" key="2">
    <citation type="submission" date="2016-08" db="EMBL/GenBank/DDBJ databases">
        <title>Pervasive Adenine N6-methylation of Active Genes in Fungi.</title>
        <authorList>
            <consortium name="DOE Joint Genome Institute"/>
            <person name="Mondo S.J."/>
            <person name="Dannebaum R.O."/>
            <person name="Kuo R.C."/>
            <person name="Labutti K."/>
            <person name="Haridas S."/>
            <person name="Kuo A."/>
            <person name="Salamov A."/>
            <person name="Ahrendt S.R."/>
            <person name="Lipzen A."/>
            <person name="Sullivan W."/>
            <person name="Andreopoulos W.B."/>
            <person name="Clum A."/>
            <person name="Lindquist E."/>
            <person name="Daum C."/>
            <person name="Ramamoorthy G.K."/>
            <person name="Gryganskyi A."/>
            <person name="Culley D."/>
            <person name="Magnuson J.K."/>
            <person name="James T.Y."/>
            <person name="O'Malley M.A."/>
            <person name="Stajich J.E."/>
            <person name="Spatafora J.W."/>
            <person name="Visel A."/>
            <person name="Grigoriev I.V."/>
        </authorList>
    </citation>
    <scope>NUCLEOTIDE SEQUENCE [LARGE SCALE GENOMIC DNA]</scope>
    <source>
        <strain evidence="5">finn</strain>
    </source>
</reference>
<feature type="repeat" description="ANK" evidence="3">
    <location>
        <begin position="1245"/>
        <end position="1277"/>
    </location>
</feature>
<dbReference type="Gene3D" id="1.25.40.20">
    <property type="entry name" value="Ankyrin repeat-containing domain"/>
    <property type="match status" value="5"/>
</dbReference>
<keyword evidence="5" id="KW-1185">Reference proteome</keyword>
<accession>A0A1Y1V4G1</accession>
<dbReference type="STRING" id="1754191.A0A1Y1V4G1"/>
<feature type="repeat" description="ANK" evidence="3">
    <location>
        <begin position="611"/>
        <end position="643"/>
    </location>
</feature>
<evidence type="ECO:0000256" key="1">
    <source>
        <dbReference type="ARBA" id="ARBA00022737"/>
    </source>
</evidence>
<dbReference type="Pfam" id="PF12796">
    <property type="entry name" value="Ank_2"/>
    <property type="match status" value="6"/>
</dbReference>
<comment type="caution">
    <text evidence="4">The sequence shown here is derived from an EMBL/GenBank/DDBJ whole genome shotgun (WGS) entry which is preliminary data.</text>
</comment>
<organism evidence="4 5">
    <name type="scientific">Piromyces finnis</name>
    <dbReference type="NCBI Taxonomy" id="1754191"/>
    <lineage>
        <taxon>Eukaryota</taxon>
        <taxon>Fungi</taxon>
        <taxon>Fungi incertae sedis</taxon>
        <taxon>Chytridiomycota</taxon>
        <taxon>Chytridiomycota incertae sedis</taxon>
        <taxon>Neocallimastigomycetes</taxon>
        <taxon>Neocallimastigales</taxon>
        <taxon>Neocallimastigaceae</taxon>
        <taxon>Piromyces</taxon>
    </lineage>
</organism>
<reference evidence="4 5" key="1">
    <citation type="submission" date="2016-08" db="EMBL/GenBank/DDBJ databases">
        <title>Genomes of anaerobic fungi encode conserved fungal cellulosomes for biomass hydrolysis.</title>
        <authorList>
            <consortium name="DOE Joint Genome Institute"/>
            <person name="Haitjema C.H."/>
            <person name="Gilmore S.P."/>
            <person name="Henske J.K."/>
            <person name="Solomon K.V."/>
            <person name="De Groot R."/>
            <person name="Kuo A."/>
            <person name="Mondo S.J."/>
            <person name="Salamov A.A."/>
            <person name="Labutti K."/>
            <person name="Zhao Z."/>
            <person name="Chiniquy J."/>
            <person name="Barry K."/>
            <person name="Brewer H.M."/>
            <person name="Purvine S.O."/>
            <person name="Wright A.T."/>
            <person name="Boxma B."/>
            <person name="Van Alen T."/>
            <person name="Hackstein J.H."/>
            <person name="Baker S.E."/>
            <person name="Grigoriev I.V."/>
            <person name="O'Malley M.A."/>
        </authorList>
    </citation>
    <scope>NUCLEOTIDE SEQUENCE [LARGE SCALE GENOMIC DNA]</scope>
    <source>
        <strain evidence="5">finn</strain>
    </source>
</reference>
<feature type="repeat" description="ANK" evidence="3">
    <location>
        <begin position="1354"/>
        <end position="1386"/>
    </location>
</feature>
<sequence length="1426" mass="163876">MIGKEELKFSNKNDWYEKAFYSNNTEAIDLFFENCGINHNSNFNEYLLCELIDELLENDNYVFVEKLVNSKQFDFNKFNMELYFSKKFFKPEKIQQRIDILKFLITTLLDNTKFSFKKICFEKVLFNIWEIGVEDMEYISDMGSTVFIDFFIKKSLSHPSFDFKLIKFENILKTVCNTYNSTDLVKSTIENCITHKTFNFKVVSFEAVLLRIIEYVNQNNYPHDLIKLMLEKSLHHKTFTLENINIATTLLFLKQVHNDTLSILKYFINELLNCKMSFSMIEEVFLAVQEIVDDDFLKYVIDQLLNHESVNFNIDPQIETLLLASSQIKIISIFQYFVTLMFNNKTLEFTNANVGKILLALCKISNPLYINLIVEETFINKSYHPEPFDMTTSSFEKILLSSSKINNIETLKLLIKKLFGVPSLDVLNQWDKVELSTIKKFDVQNLSLIANILIKLHQYQPLKYLLENQELKKVIDLNVPDKNGDLPMITASFMDLDIFEYLLDQKISNNVTDTNDTPLFILALKNKNYNVLQQLFKRNLPVPVNHLSLVNAIYNNNVEVVKAIMEKTKNQDDNEFSMNYFTPLILSYLLGHQEIYKMLVQYLDVNELDYYGYSILHYAILKEDHETIKCLVAMDANVNFKRNKNHYGHSALDIALKIKNTKIFSMLLESDTLLLNEMVEPGEMPLLTLIKSDVFTVEEKVSLLKQFDKKGLNINCFDSNGNSVLMYVTDHIDIQIMEYLALYHSQCITFEVVKDMVYKGRLDILKMLISNYIDINAVDGYGNNLLIYAFETGNDIIIKYLIKQGIKVIKICNVLIEKLIHKDKLYLIKLLIPKFIGYDSKDENLEDPMIYAINAEATDILGYFLDCGANIYTCLYFAILNRKVNSVNYLIERGVDVNSLFVNKNITPLMQAINTGDADILKCIIDAGAKINQEDDCYNTPFMKVCNTMNQDMIKCLVEGGIDINKIYSWGDTALTYAISFSKSLKLVEYLVDLGADVNKPNDDGDTPLLSAIHEKNLSIVKYLIDQGADPNLKDGQGETPLITAIQIKNIDISIIHYLIEHGADVNGKGIKGKTPFYYAVKFGNIDIVKYLIDHGAVVKTKNKTINIDLIHAVKINAMETIKHLMKTEVNTEKNYWGDIPLFYAIENENIEAVNYLIQQGAEVNTGNRWNKNPLNVAIQTENLAIIHSLVKYGAIVHVLSLNDGQHQVELKDIPPLVLAIQTGNVDIVKCLIDSGAEVYTEYDAKDNPLINAVTYGNSQMVRYLLEHEANVQRIEHNLSHALITAIQQRKIGIMKCLIDYGVNPNITKYYNSYLEGTALIFAIRTTNLGLVKYLVEHGADVNFEAIDEMNGQSCSTPLINAIRIQDIDMIKYLIEQGANIYQEDHNHLLPSPYYMIHEIISLEEEPLDFYFEVKELFNQIPNSWN</sequence>
<feature type="repeat" description="ANK" evidence="3">
    <location>
        <begin position="970"/>
        <end position="1003"/>
    </location>
</feature>
<dbReference type="PROSITE" id="PS50088">
    <property type="entry name" value="ANK_REPEAT"/>
    <property type="match status" value="11"/>
</dbReference>
<keyword evidence="2 3" id="KW-0040">ANK repeat</keyword>
<name>A0A1Y1V4G1_9FUNG</name>
<dbReference type="SMART" id="SM00248">
    <property type="entry name" value="ANK"/>
    <property type="match status" value="22"/>
</dbReference>
<dbReference type="OrthoDB" id="426293at2759"/>
<keyword evidence="1" id="KW-0677">Repeat</keyword>
<evidence type="ECO:0000256" key="3">
    <source>
        <dbReference type="PROSITE-ProRule" id="PRU00023"/>
    </source>
</evidence>
<dbReference type="PANTHER" id="PTHR24198:SF165">
    <property type="entry name" value="ANKYRIN REPEAT-CONTAINING PROTEIN-RELATED"/>
    <property type="match status" value="1"/>
</dbReference>